<organism evidence="2 3">
    <name type="scientific">Aureobasidium pullulans</name>
    <name type="common">Black yeast</name>
    <name type="synonym">Pullularia pullulans</name>
    <dbReference type="NCBI Taxonomy" id="5580"/>
    <lineage>
        <taxon>Eukaryota</taxon>
        <taxon>Fungi</taxon>
        <taxon>Dikarya</taxon>
        <taxon>Ascomycota</taxon>
        <taxon>Pezizomycotina</taxon>
        <taxon>Dothideomycetes</taxon>
        <taxon>Dothideomycetidae</taxon>
        <taxon>Dothideales</taxon>
        <taxon>Saccotheciaceae</taxon>
        <taxon>Aureobasidium</taxon>
    </lineage>
</organism>
<reference evidence="2 3" key="1">
    <citation type="submission" date="2018-10" db="EMBL/GenBank/DDBJ databases">
        <title>Fifty Aureobasidium pullulans genomes reveal a recombining polyextremotolerant generalist.</title>
        <authorList>
            <person name="Gostincar C."/>
            <person name="Turk M."/>
            <person name="Zajc J."/>
            <person name="Gunde-Cimerman N."/>
        </authorList>
    </citation>
    <scope>NUCLEOTIDE SEQUENCE [LARGE SCALE GENOMIC DNA]</scope>
    <source>
        <strain evidence="2 3">EXF-3863</strain>
    </source>
</reference>
<evidence type="ECO:0000313" key="3">
    <source>
        <dbReference type="Proteomes" id="UP000308005"/>
    </source>
</evidence>
<dbReference type="AlphaFoldDB" id="A0A4S9TAP4"/>
<proteinExistence type="predicted"/>
<gene>
    <name evidence="2" type="ORF">D6C91_04355</name>
</gene>
<feature type="non-terminal residue" evidence="2">
    <location>
        <position position="1"/>
    </location>
</feature>
<protein>
    <submittedName>
        <fullName evidence="2">Uncharacterized protein</fullName>
    </submittedName>
</protein>
<dbReference type="Proteomes" id="UP000308005">
    <property type="component" value="Unassembled WGS sequence"/>
</dbReference>
<feature type="compositionally biased region" description="Acidic residues" evidence="1">
    <location>
        <begin position="20"/>
        <end position="42"/>
    </location>
</feature>
<comment type="caution">
    <text evidence="2">The sequence shown here is derived from an EMBL/GenBank/DDBJ whole genome shotgun (WGS) entry which is preliminary data.</text>
</comment>
<name>A0A4S9TAP4_AURPU</name>
<dbReference type="EMBL" id="QZBM01000159">
    <property type="protein sequence ID" value="THZ21512.1"/>
    <property type="molecule type" value="Genomic_DNA"/>
</dbReference>
<accession>A0A4S9TAP4</accession>
<sequence length="318" mass="34314">VFSSRSVCETADDTWHEITNDDEITDADTETLDSDSSVEDDGSIGVETEAGGNARPDDNEDAEEDAHVGQSGGHGQHTGANNGVDEVDDTTEPTGLAVKAVTTSSHHTTMSSITQDVAFQTLDALEQRLQRVRFLLYGSASAAAAAADNDDQTPTDTTITQTQSIASRLQALQSSFNSVLSDSKSAQAIVALQSQHQHDGPDMTSDALAALVLSHAPSYQATAARLTSLQDTPVPNSSALAALVELHPRLERVATRQDDQQLSIAQLRHQSLALLGRWYHLGIIGMDDCWTEWEARLMDQEKLVRRAEAEKRLIDNPN</sequence>
<evidence type="ECO:0000256" key="1">
    <source>
        <dbReference type="SAM" id="MobiDB-lite"/>
    </source>
</evidence>
<feature type="region of interest" description="Disordered" evidence="1">
    <location>
        <begin position="1"/>
        <end position="90"/>
    </location>
</feature>
<evidence type="ECO:0000313" key="2">
    <source>
        <dbReference type="EMBL" id="THZ21512.1"/>
    </source>
</evidence>